<organism evidence="1 2">
    <name type="scientific">Trichonephila clavata</name>
    <name type="common">Joro spider</name>
    <name type="synonym">Nephila clavata</name>
    <dbReference type="NCBI Taxonomy" id="2740835"/>
    <lineage>
        <taxon>Eukaryota</taxon>
        <taxon>Metazoa</taxon>
        <taxon>Ecdysozoa</taxon>
        <taxon>Arthropoda</taxon>
        <taxon>Chelicerata</taxon>
        <taxon>Arachnida</taxon>
        <taxon>Araneae</taxon>
        <taxon>Araneomorphae</taxon>
        <taxon>Entelegynae</taxon>
        <taxon>Araneoidea</taxon>
        <taxon>Nephilidae</taxon>
        <taxon>Trichonephila</taxon>
    </lineage>
</organism>
<comment type="caution">
    <text evidence="1">The sequence shown here is derived from an EMBL/GenBank/DDBJ whole genome shotgun (WGS) entry which is preliminary data.</text>
</comment>
<dbReference type="AlphaFoldDB" id="A0A8X6F3W1"/>
<dbReference type="Proteomes" id="UP000887116">
    <property type="component" value="Unassembled WGS sequence"/>
</dbReference>
<reference evidence="1" key="1">
    <citation type="submission" date="2020-07" db="EMBL/GenBank/DDBJ databases">
        <title>Multicomponent nature underlies the extraordinary mechanical properties of spider dragline silk.</title>
        <authorList>
            <person name="Kono N."/>
            <person name="Nakamura H."/>
            <person name="Mori M."/>
            <person name="Yoshida Y."/>
            <person name="Ohtoshi R."/>
            <person name="Malay A.D."/>
            <person name="Moran D.A.P."/>
            <person name="Tomita M."/>
            <person name="Numata K."/>
            <person name="Arakawa K."/>
        </authorList>
    </citation>
    <scope>NUCLEOTIDE SEQUENCE</scope>
</reference>
<protein>
    <submittedName>
        <fullName evidence="1">Uncharacterized protein</fullName>
    </submittedName>
</protein>
<dbReference type="EMBL" id="BMAO01000725">
    <property type="protein sequence ID" value="GFQ68819.1"/>
    <property type="molecule type" value="Genomic_DNA"/>
</dbReference>
<sequence>MDEVSSGMLVKQKREHIVIMDIAINSASTKDYSFMGFAQYSSIAIECTKEIFDSPFQVTLFYLLGSNGYVLELKLIPAPYD</sequence>
<gene>
    <name evidence="1" type="ORF">TNCT_673801</name>
</gene>
<keyword evidence="2" id="KW-1185">Reference proteome</keyword>
<accession>A0A8X6F3W1</accession>
<evidence type="ECO:0000313" key="2">
    <source>
        <dbReference type="Proteomes" id="UP000887116"/>
    </source>
</evidence>
<name>A0A8X6F3W1_TRICU</name>
<proteinExistence type="predicted"/>
<evidence type="ECO:0000313" key="1">
    <source>
        <dbReference type="EMBL" id="GFQ68819.1"/>
    </source>
</evidence>